<dbReference type="Proteomes" id="UP000241890">
    <property type="component" value="Unassembled WGS sequence"/>
</dbReference>
<feature type="compositionally biased region" description="Basic and acidic residues" evidence="7">
    <location>
        <begin position="36"/>
        <end position="55"/>
    </location>
</feature>
<gene>
    <name evidence="9" type="ORF">FCC1311_072602</name>
</gene>
<dbReference type="SMART" id="SM00443">
    <property type="entry name" value="G_patch"/>
    <property type="match status" value="1"/>
</dbReference>
<evidence type="ECO:0000256" key="7">
    <source>
        <dbReference type="SAM" id="MobiDB-lite"/>
    </source>
</evidence>
<organism evidence="9 10">
    <name type="scientific">Hondaea fermentalgiana</name>
    <dbReference type="NCBI Taxonomy" id="2315210"/>
    <lineage>
        <taxon>Eukaryota</taxon>
        <taxon>Sar</taxon>
        <taxon>Stramenopiles</taxon>
        <taxon>Bigyra</taxon>
        <taxon>Labyrinthulomycetes</taxon>
        <taxon>Thraustochytrida</taxon>
        <taxon>Thraustochytriidae</taxon>
        <taxon>Hondaea</taxon>
    </lineage>
</organism>
<evidence type="ECO:0000259" key="8">
    <source>
        <dbReference type="PROSITE" id="PS50174"/>
    </source>
</evidence>
<feature type="compositionally biased region" description="Basic residues" evidence="7">
    <location>
        <begin position="208"/>
        <end position="224"/>
    </location>
</feature>
<dbReference type="EMBL" id="BEYU01000089">
    <property type="protein sequence ID" value="GBG31039.1"/>
    <property type="molecule type" value="Genomic_DNA"/>
</dbReference>
<dbReference type="InterPro" id="IPR000467">
    <property type="entry name" value="G_patch_dom"/>
</dbReference>
<feature type="region of interest" description="Disordered" evidence="7">
    <location>
        <begin position="83"/>
        <end position="231"/>
    </location>
</feature>
<keyword evidence="4" id="KW-0539">Nucleus</keyword>
<evidence type="ECO:0000256" key="1">
    <source>
        <dbReference type="ARBA" id="ARBA00004604"/>
    </source>
</evidence>
<feature type="domain" description="G-patch" evidence="8">
    <location>
        <begin position="18"/>
        <end position="64"/>
    </location>
</feature>
<dbReference type="AlphaFoldDB" id="A0A2R5GL57"/>
<dbReference type="PANTHER" id="PTHR23149">
    <property type="entry name" value="G PATCH DOMAIN CONTAINING PROTEIN"/>
    <property type="match status" value="1"/>
</dbReference>
<dbReference type="GO" id="GO:0005730">
    <property type="term" value="C:nucleolus"/>
    <property type="evidence" value="ECO:0007669"/>
    <property type="project" value="UniProtKB-SubCell"/>
</dbReference>
<evidence type="ECO:0000256" key="2">
    <source>
        <dbReference type="ARBA" id="ARBA00022517"/>
    </source>
</evidence>
<keyword evidence="3" id="KW-0698">rRNA processing</keyword>
<dbReference type="InterPro" id="IPR050656">
    <property type="entry name" value="PINX1"/>
</dbReference>
<feature type="compositionally biased region" description="Acidic residues" evidence="7">
    <location>
        <begin position="193"/>
        <end position="203"/>
    </location>
</feature>
<feature type="compositionally biased region" description="Basic and acidic residues" evidence="7">
    <location>
        <begin position="91"/>
        <end position="101"/>
    </location>
</feature>
<evidence type="ECO:0000313" key="10">
    <source>
        <dbReference type="Proteomes" id="UP000241890"/>
    </source>
</evidence>
<feature type="region of interest" description="Disordered" evidence="7">
    <location>
        <begin position="33"/>
        <end position="64"/>
    </location>
</feature>
<evidence type="ECO:0000256" key="3">
    <source>
        <dbReference type="ARBA" id="ARBA00022552"/>
    </source>
</evidence>
<dbReference type="GO" id="GO:0006364">
    <property type="term" value="P:rRNA processing"/>
    <property type="evidence" value="ECO:0007669"/>
    <property type="project" value="UniProtKB-KW"/>
</dbReference>
<dbReference type="GO" id="GO:0003676">
    <property type="term" value="F:nucleic acid binding"/>
    <property type="evidence" value="ECO:0007669"/>
    <property type="project" value="InterPro"/>
</dbReference>
<evidence type="ECO:0000256" key="6">
    <source>
        <dbReference type="ARBA" id="ARBA00041961"/>
    </source>
</evidence>
<dbReference type="PANTHER" id="PTHR23149:SF31">
    <property type="entry name" value="PROTEIN PXR1"/>
    <property type="match status" value="1"/>
</dbReference>
<feature type="compositionally biased region" description="Basic residues" evidence="7">
    <location>
        <begin position="171"/>
        <end position="189"/>
    </location>
</feature>
<dbReference type="Pfam" id="PF01585">
    <property type="entry name" value="G-patch"/>
    <property type="match status" value="1"/>
</dbReference>
<keyword evidence="2" id="KW-0690">Ribosome biogenesis</keyword>
<dbReference type="PROSITE" id="PS50174">
    <property type="entry name" value="G_PATCH"/>
    <property type="match status" value="1"/>
</dbReference>
<keyword evidence="10" id="KW-1185">Reference proteome</keyword>
<protein>
    <recommendedName>
        <fullName evidence="6">PinX1-related protein 1</fullName>
    </recommendedName>
</protein>
<evidence type="ECO:0000313" key="9">
    <source>
        <dbReference type="EMBL" id="GBG31039.1"/>
    </source>
</evidence>
<evidence type="ECO:0000256" key="4">
    <source>
        <dbReference type="ARBA" id="ARBA00023242"/>
    </source>
</evidence>
<comment type="similarity">
    <text evidence="5">Belongs to the PINX1 family.</text>
</comment>
<name>A0A2R5GL57_9STRA</name>
<dbReference type="InParanoid" id="A0A2R5GL57"/>
<accession>A0A2R5GL57</accession>
<reference evidence="9 10" key="1">
    <citation type="submission" date="2017-12" db="EMBL/GenBank/DDBJ databases">
        <title>Sequencing, de novo assembly and annotation of complete genome of a new Thraustochytrid species, strain FCC1311.</title>
        <authorList>
            <person name="Sedici K."/>
            <person name="Godart F."/>
            <person name="Aiese Cigliano R."/>
            <person name="Sanseverino W."/>
            <person name="Barakat M."/>
            <person name="Ortet P."/>
            <person name="Marechal E."/>
            <person name="Cagnac O."/>
            <person name="Amato A."/>
        </authorList>
    </citation>
    <scope>NUCLEOTIDE SEQUENCE [LARGE SCALE GENOMIC DNA]</scope>
</reference>
<comment type="subcellular location">
    <subcellularLocation>
        <location evidence="1">Nucleus</location>
        <location evidence="1">Nucleolus</location>
    </subcellularLocation>
</comment>
<sequence>MPGVKGMDTLNQRWANDKNKFGYKMMLKMGWSDGKGTGKNEDGRASHVKVEKRTETLGLGTEEDGVGNVAFQGQINNFNDVLRSLNQAHGPDAKQRKEERRKMRKQLKNAKAGATEQISSETKVLVRTEDLPEGGQVRDIGLVSIETTESGGVVKVSDAADSDEDSSASKKEKKTKSKKEKKNKTKKKRSRDDDSDGNDEEDETNKVASKKQKKEKSKKKKKKLSKADAAVSRKVAIRLVRAKDVSSYSRGDLNAIFGIAS</sequence>
<dbReference type="OrthoDB" id="29523at2759"/>
<comment type="caution">
    <text evidence="9">The sequence shown here is derived from an EMBL/GenBank/DDBJ whole genome shotgun (WGS) entry which is preliminary data.</text>
</comment>
<evidence type="ECO:0000256" key="5">
    <source>
        <dbReference type="ARBA" id="ARBA00038007"/>
    </source>
</evidence>
<proteinExistence type="inferred from homology"/>